<dbReference type="PROSITE" id="PS00362">
    <property type="entry name" value="RIBOSOMAL_S15"/>
    <property type="match status" value="1"/>
</dbReference>
<dbReference type="EMBL" id="MNPJ01000001">
    <property type="protein sequence ID" value="OQS55832.1"/>
    <property type="molecule type" value="Genomic_DNA"/>
</dbReference>
<proteinExistence type="inferred from homology"/>
<dbReference type="SMART" id="SM01387">
    <property type="entry name" value="Ribosomal_S15"/>
    <property type="match status" value="1"/>
</dbReference>
<evidence type="ECO:0000256" key="2">
    <source>
        <dbReference type="ARBA" id="ARBA00022980"/>
    </source>
</evidence>
<comment type="caution">
    <text evidence="6">The sequence shown here is derived from an EMBL/GenBank/DDBJ whole genome shotgun (WGS) entry which is preliminary data.</text>
</comment>
<dbReference type="OrthoDB" id="623277at2759"/>
<dbReference type="InterPro" id="IPR000589">
    <property type="entry name" value="Ribosomal_uS15"/>
</dbReference>
<dbReference type="InterPro" id="IPR023029">
    <property type="entry name" value="Ribosomal_uS15_arc_euk"/>
</dbReference>
<dbReference type="VEuPathDB" id="MicrosporidiaDB:EHP00_374"/>
<dbReference type="Gene3D" id="1.10.287.10">
    <property type="entry name" value="S15/NS1, RNA-binding"/>
    <property type="match status" value="1"/>
</dbReference>
<dbReference type="AlphaFoldDB" id="A0A1W0E9E2"/>
<dbReference type="STRING" id="646526.A0A1W0E9E2"/>
<dbReference type="Pfam" id="PF08069">
    <property type="entry name" value="Ribosomal_S13_N"/>
    <property type="match status" value="1"/>
</dbReference>
<dbReference type="GO" id="GO:0070181">
    <property type="term" value="F:small ribosomal subunit rRNA binding"/>
    <property type="evidence" value="ECO:0007669"/>
    <property type="project" value="EnsemblFungi"/>
</dbReference>
<gene>
    <name evidence="6" type="primary">RPS13</name>
    <name evidence="6" type="ORF">EHP00_374</name>
</gene>
<dbReference type="Pfam" id="PF00312">
    <property type="entry name" value="Ribosomal_S15"/>
    <property type="match status" value="1"/>
</dbReference>
<evidence type="ECO:0000256" key="1">
    <source>
        <dbReference type="ARBA" id="ARBA00008434"/>
    </source>
</evidence>
<evidence type="ECO:0000256" key="4">
    <source>
        <dbReference type="RuleBase" id="RU003919"/>
    </source>
</evidence>
<dbReference type="InterPro" id="IPR012606">
    <property type="entry name" value="Ribosomal_uS15_N"/>
</dbReference>
<dbReference type="Proteomes" id="UP000192758">
    <property type="component" value="Unassembled WGS sequence"/>
</dbReference>
<dbReference type="GO" id="GO:0006412">
    <property type="term" value="P:translation"/>
    <property type="evidence" value="ECO:0007669"/>
    <property type="project" value="InterPro"/>
</dbReference>
<evidence type="ECO:0000256" key="3">
    <source>
        <dbReference type="ARBA" id="ARBA00023274"/>
    </source>
</evidence>
<comment type="similarity">
    <text evidence="1 4">Belongs to the universal ribosomal protein uS15 family.</text>
</comment>
<evidence type="ECO:0000259" key="5">
    <source>
        <dbReference type="SMART" id="SM01386"/>
    </source>
</evidence>
<keyword evidence="3 4" id="KW-0687">Ribonucleoprotein</keyword>
<sequence length="144" mass="16127">MGRMHSSGKGKSLAMKPFSTVAPTFLNHKVGEIEQFVLSSAKRGIAPSYIGKSLRDSYGVGNCADIFGMTLVEFLKKNNAAPTFPEDLTALMDKASEIRLHLAVHKKDNDAKYRLNLINSRLHRLLRYHKEKGNVPKTFKPKKN</sequence>
<dbReference type="SMART" id="SM01386">
    <property type="entry name" value="Ribosomal_S13_N"/>
    <property type="match status" value="1"/>
</dbReference>
<dbReference type="GO" id="GO:0000462">
    <property type="term" value="P:maturation of SSU-rRNA from tricistronic rRNA transcript (SSU-rRNA, 5.8S rRNA, LSU-rRNA)"/>
    <property type="evidence" value="ECO:0007669"/>
    <property type="project" value="EnsemblFungi"/>
</dbReference>
<evidence type="ECO:0000313" key="6">
    <source>
        <dbReference type="EMBL" id="OQS55832.1"/>
    </source>
</evidence>
<name>A0A1W0E9E2_9MICR</name>
<dbReference type="GO" id="GO:0022627">
    <property type="term" value="C:cytosolic small ribosomal subunit"/>
    <property type="evidence" value="ECO:0007669"/>
    <property type="project" value="EnsemblFungi"/>
</dbReference>
<dbReference type="Gene3D" id="4.10.860.130">
    <property type="match status" value="1"/>
</dbReference>
<dbReference type="InterPro" id="IPR009068">
    <property type="entry name" value="uS15_NS1_RNA-bd_sf"/>
</dbReference>
<accession>A0A1W0E9E2</accession>
<keyword evidence="7" id="KW-1185">Reference proteome</keyword>
<dbReference type="PANTHER" id="PTHR11885:SF6">
    <property type="entry name" value="SMALL RIBOSOMAL SUBUNIT PROTEIN US15"/>
    <property type="match status" value="1"/>
</dbReference>
<dbReference type="GO" id="GO:0003735">
    <property type="term" value="F:structural constituent of ribosome"/>
    <property type="evidence" value="ECO:0007669"/>
    <property type="project" value="EnsemblFungi"/>
</dbReference>
<dbReference type="CDD" id="cd00353">
    <property type="entry name" value="Ribosomal_S15p_S13e"/>
    <property type="match status" value="1"/>
</dbReference>
<keyword evidence="2 4" id="KW-0689">Ribosomal protein</keyword>
<dbReference type="PANTHER" id="PTHR11885">
    <property type="entry name" value="RIBOSOMAL PROTEIN S15P/S13E"/>
    <property type="match status" value="1"/>
</dbReference>
<protein>
    <submittedName>
        <fullName evidence="6">RPS13</fullName>
    </submittedName>
</protein>
<evidence type="ECO:0000313" key="7">
    <source>
        <dbReference type="Proteomes" id="UP000192758"/>
    </source>
</evidence>
<reference evidence="6 7" key="1">
    <citation type="journal article" date="2017" name="Environ. Microbiol.">
        <title>Decay of the glycolytic pathway and adaptation to intranuclear parasitism within Enterocytozoonidae microsporidia.</title>
        <authorList>
            <person name="Wiredu Boakye D."/>
            <person name="Jaroenlak P."/>
            <person name="Prachumwat A."/>
            <person name="Williams T.A."/>
            <person name="Bateman K.S."/>
            <person name="Itsathitphaisarn O."/>
            <person name="Sritunyalucksana K."/>
            <person name="Paszkiewicz K.H."/>
            <person name="Moore K.A."/>
            <person name="Stentiford G.D."/>
            <person name="Williams B.A."/>
        </authorList>
    </citation>
    <scope>NUCLEOTIDE SEQUENCE [LARGE SCALE GENOMIC DNA]</scope>
    <source>
        <strain evidence="6 7">TH1</strain>
    </source>
</reference>
<dbReference type="SUPFAM" id="SSF47060">
    <property type="entry name" value="S15/NS1 RNA-binding domain"/>
    <property type="match status" value="1"/>
</dbReference>
<feature type="domain" description="Small ribosomal subunit protein uS15 N-terminal" evidence="5">
    <location>
        <begin position="1"/>
        <end position="60"/>
    </location>
</feature>
<organism evidence="6 7">
    <name type="scientific">Ecytonucleospora hepatopenaei</name>
    <dbReference type="NCBI Taxonomy" id="646526"/>
    <lineage>
        <taxon>Eukaryota</taxon>
        <taxon>Fungi</taxon>
        <taxon>Fungi incertae sedis</taxon>
        <taxon>Microsporidia</taxon>
        <taxon>Enterocytozoonidae</taxon>
        <taxon>Ecytonucleospora</taxon>
    </lineage>
</organism>